<dbReference type="STRING" id="64791.A0A151WW77"/>
<reference evidence="8 9" key="1">
    <citation type="submission" date="2015-09" db="EMBL/GenBank/DDBJ databases">
        <title>Trachymyrmex zeteki WGS genome.</title>
        <authorList>
            <person name="Nygaard S."/>
            <person name="Hu H."/>
            <person name="Boomsma J."/>
            <person name="Zhang G."/>
        </authorList>
    </citation>
    <scope>NUCLEOTIDE SEQUENCE [LARGE SCALE GENOMIC DNA]</scope>
    <source>
        <strain evidence="8">Tzet28-1</strain>
        <tissue evidence="8">Whole body</tissue>
    </source>
</reference>
<dbReference type="Pfam" id="PF07810">
    <property type="entry name" value="TMC"/>
    <property type="match status" value="1"/>
</dbReference>
<dbReference type="InterPro" id="IPR012496">
    <property type="entry name" value="TMC_dom"/>
</dbReference>
<evidence type="ECO:0000256" key="5">
    <source>
        <dbReference type="ARBA" id="ARBA00023136"/>
    </source>
</evidence>
<evidence type="ECO:0000259" key="7">
    <source>
        <dbReference type="Pfam" id="PF07810"/>
    </source>
</evidence>
<evidence type="ECO:0000256" key="1">
    <source>
        <dbReference type="ARBA" id="ARBA00004141"/>
    </source>
</evidence>
<dbReference type="GO" id="GO:0008381">
    <property type="term" value="F:mechanosensitive monoatomic ion channel activity"/>
    <property type="evidence" value="ECO:0007669"/>
    <property type="project" value="TreeGrafter"/>
</dbReference>
<keyword evidence="5" id="KW-0472">Membrane</keyword>
<protein>
    <submittedName>
        <fullName evidence="8">Transmembrane channel-like protein 3</fullName>
    </submittedName>
</protein>
<sequence length="1094" mass="126622">MQQRNSTRRQSRRKRRPSSPFGVDNVDGVARRRSSVYTTSSGDTIITMEESSNQEQIFENLSVHKEVVSAIKQQPWPLRRKIKLIRQAKSYIRQHEGALQERLAQSRNTKDIIARISLFMTKKWQYFRRELVNLQTWLIPWEVRIMEIESHFGSAVASYFIFLRWLFWINLVIAVTLTAFVAIPEVLTANATLAGERKIMLKEETIKSKDLLTLWEFEGVLKYSPFFYGWYTNQDSNSNYRLPLAYFVTNLVVYIYSFVAILRKMAENSRLSKLIEKEDEYVFSWKLFTGWDFMIGNPETAHNRTASIMVGFKEALLEEAEKQKDKRNWRIISMRIFVNVAVLSLLALSAYAVIKVVKRSIVESRNWWRQNEITIVMSLITYLFPIFFEILGFLESYHPRKQLRIQLARIMVLNLLNLYSLIFALFHKISSMKHDLYNLKPINKCIYKPMPCDNELTRTQQIATLASLSLVLLSNITHTRVKKEISDSTLPSIRQETFFLNPLLDNDTLYKDFNDTYDYKDYPDYDNYRSTTLDTDSGDESSITSYYEKQYTESVDNNEIHYNASPTVISNFLTDSTIAEHFYTSSTLSESETTASTTLESNVMEDSSKTIDFDDFTEGTTPSTSNSKTSSVKKFNVTSTVANTTITTHIPESHFSTLQSNKHVIPFPKDNYAVKKLCFEKICNITLPKNLDISLEQLNLTTRRKLRRSCWETMFGQELAKLTVMDLILTILATLSMDFFRAVFVRFMNNFWCWDLEKQFPQYGDFKIAENILHLVNNQGMVWMGMFFSPGLTALNLFKLGVLMYLRSWAVLTCNVPHEVVFRASRSNNFYFALLLTMLFLCVLPVGYAIVWVEPSWYCGPFSGYPKIYNLATQSLINSLPKIIQRVLDYVASPGIVIPLIVLMTLIIYYMASLAGSLREVNNDLKMQLRHERTEERRKLFKIAEKRHTVAETPLSKWKKILPALPHIKISQNSETVQKENIQITIGNVNTVVGTVENKHLINDTEEYSRQEDKVLSNYDNQQRVEEQDDLILNDTSSNKRLTNVVGCSWDLPSNEKSVIIPEIQVNNEEKVVSDVCANIELGEVPENGNPEKT</sequence>
<comment type="similarity">
    <text evidence="2">Belongs to the TMC family.</text>
</comment>
<keyword evidence="4" id="KW-1133">Transmembrane helix</keyword>
<evidence type="ECO:0000256" key="4">
    <source>
        <dbReference type="ARBA" id="ARBA00022989"/>
    </source>
</evidence>
<gene>
    <name evidence="8" type="ORF">ALC60_08702</name>
</gene>
<feature type="compositionally biased region" description="Low complexity" evidence="6">
    <location>
        <begin position="620"/>
        <end position="630"/>
    </location>
</feature>
<dbReference type="EMBL" id="KQ982691">
    <property type="protein sequence ID" value="KYQ52088.1"/>
    <property type="molecule type" value="Genomic_DNA"/>
</dbReference>
<evidence type="ECO:0000313" key="8">
    <source>
        <dbReference type="EMBL" id="KYQ52088.1"/>
    </source>
</evidence>
<accession>A0A151WW77</accession>
<evidence type="ECO:0000256" key="2">
    <source>
        <dbReference type="ARBA" id="ARBA00006510"/>
    </source>
</evidence>
<keyword evidence="3 8" id="KW-0812">Transmembrane</keyword>
<keyword evidence="9" id="KW-1185">Reference proteome</keyword>
<dbReference type="InterPro" id="IPR038900">
    <property type="entry name" value="TMC"/>
</dbReference>
<evidence type="ECO:0000256" key="6">
    <source>
        <dbReference type="SAM" id="MobiDB-lite"/>
    </source>
</evidence>
<comment type="subcellular location">
    <subcellularLocation>
        <location evidence="1">Membrane</location>
        <topology evidence="1">Multi-pass membrane protein</topology>
    </subcellularLocation>
</comment>
<dbReference type="PANTHER" id="PTHR23302:SF40">
    <property type="entry name" value="TRANSMEMBRANE CHANNEL-LIKE PROTEIN"/>
    <property type="match status" value="1"/>
</dbReference>
<evidence type="ECO:0000313" key="9">
    <source>
        <dbReference type="Proteomes" id="UP000075809"/>
    </source>
</evidence>
<dbReference type="PANTHER" id="PTHR23302">
    <property type="entry name" value="TRANSMEMBRANE CHANNEL-RELATED"/>
    <property type="match status" value="1"/>
</dbReference>
<feature type="compositionally biased region" description="Basic residues" evidence="6">
    <location>
        <begin position="1"/>
        <end position="17"/>
    </location>
</feature>
<proteinExistence type="inferred from homology"/>
<feature type="domain" description="TMC" evidence="7">
    <location>
        <begin position="710"/>
        <end position="825"/>
    </location>
</feature>
<dbReference type="AlphaFoldDB" id="A0A151WW77"/>
<name>A0A151WW77_9HYME</name>
<organism evidence="8 9">
    <name type="scientific">Mycetomoellerius zeteki</name>
    <dbReference type="NCBI Taxonomy" id="64791"/>
    <lineage>
        <taxon>Eukaryota</taxon>
        <taxon>Metazoa</taxon>
        <taxon>Ecdysozoa</taxon>
        <taxon>Arthropoda</taxon>
        <taxon>Hexapoda</taxon>
        <taxon>Insecta</taxon>
        <taxon>Pterygota</taxon>
        <taxon>Neoptera</taxon>
        <taxon>Endopterygota</taxon>
        <taxon>Hymenoptera</taxon>
        <taxon>Apocrita</taxon>
        <taxon>Aculeata</taxon>
        <taxon>Formicoidea</taxon>
        <taxon>Formicidae</taxon>
        <taxon>Myrmicinae</taxon>
        <taxon>Mycetomoellerius</taxon>
    </lineage>
</organism>
<evidence type="ECO:0000256" key="3">
    <source>
        <dbReference type="ARBA" id="ARBA00022692"/>
    </source>
</evidence>
<dbReference type="Proteomes" id="UP000075809">
    <property type="component" value="Unassembled WGS sequence"/>
</dbReference>
<dbReference type="GO" id="GO:0005886">
    <property type="term" value="C:plasma membrane"/>
    <property type="evidence" value="ECO:0007669"/>
    <property type="project" value="InterPro"/>
</dbReference>
<feature type="region of interest" description="Disordered" evidence="6">
    <location>
        <begin position="610"/>
        <end position="630"/>
    </location>
</feature>
<feature type="region of interest" description="Disordered" evidence="6">
    <location>
        <begin position="1"/>
        <end position="26"/>
    </location>
</feature>